<accession>A0A1I3E6Q3</accession>
<protein>
    <recommendedName>
        <fullName evidence="3">HicA toxin of toxin-antitoxin</fullName>
    </recommendedName>
</protein>
<dbReference type="STRING" id="420953.SAMN05192543_101712"/>
<reference evidence="1 2" key="1">
    <citation type="submission" date="2016-10" db="EMBL/GenBank/DDBJ databases">
        <authorList>
            <person name="de Groot N.N."/>
        </authorList>
    </citation>
    <scope>NUCLEOTIDE SEQUENCE [LARGE SCALE GENOMIC DNA]</scope>
    <source>
        <strain evidence="1 2">LMG 23650</strain>
    </source>
</reference>
<evidence type="ECO:0000313" key="2">
    <source>
        <dbReference type="Proteomes" id="UP000199548"/>
    </source>
</evidence>
<dbReference type="Proteomes" id="UP000199548">
    <property type="component" value="Unassembled WGS sequence"/>
</dbReference>
<organism evidence="1 2">
    <name type="scientific">Paraburkholderia megapolitana</name>
    <dbReference type="NCBI Taxonomy" id="420953"/>
    <lineage>
        <taxon>Bacteria</taxon>
        <taxon>Pseudomonadati</taxon>
        <taxon>Pseudomonadota</taxon>
        <taxon>Betaproteobacteria</taxon>
        <taxon>Burkholderiales</taxon>
        <taxon>Burkholderiaceae</taxon>
        <taxon>Paraburkholderia</taxon>
    </lineage>
</organism>
<evidence type="ECO:0000313" key="1">
    <source>
        <dbReference type="EMBL" id="SFH94636.1"/>
    </source>
</evidence>
<name>A0A1I3E6Q3_9BURK</name>
<keyword evidence="2" id="KW-1185">Reference proteome</keyword>
<sequence length="94" mass="10572">MPLNSKLCKILCEVVRLPASPNVDWNDVERLLTMLGSKVNRTKSGMRSDFGNGVIWISHRPHPKPLMDKGAVHDLRTHLQIARHPPAMYGCKCS</sequence>
<proteinExistence type="predicted"/>
<dbReference type="AlphaFoldDB" id="A0A1I3E6Q3"/>
<dbReference type="EMBL" id="FOQU01000001">
    <property type="protein sequence ID" value="SFH94636.1"/>
    <property type="molecule type" value="Genomic_DNA"/>
</dbReference>
<gene>
    <name evidence="1" type="ORF">SAMN05192543_101712</name>
</gene>
<evidence type="ECO:0008006" key="3">
    <source>
        <dbReference type="Google" id="ProtNLM"/>
    </source>
</evidence>